<keyword evidence="2" id="KW-0378">Hydrolase</keyword>
<dbReference type="InterPro" id="IPR029058">
    <property type="entry name" value="AB_hydrolase_fold"/>
</dbReference>
<evidence type="ECO:0000313" key="2">
    <source>
        <dbReference type="EMBL" id="MDR7153592.1"/>
    </source>
</evidence>
<dbReference type="InterPro" id="IPR051044">
    <property type="entry name" value="MAG_DAG_Lipase"/>
</dbReference>
<dbReference type="SUPFAM" id="SSF53474">
    <property type="entry name" value="alpha/beta-Hydrolases"/>
    <property type="match status" value="1"/>
</dbReference>
<dbReference type="Gene3D" id="3.40.50.1820">
    <property type="entry name" value="alpha/beta hydrolase"/>
    <property type="match status" value="1"/>
</dbReference>
<reference evidence="2 3" key="1">
    <citation type="submission" date="2023-07" db="EMBL/GenBank/DDBJ databases">
        <title>Sorghum-associated microbial communities from plants grown in Nebraska, USA.</title>
        <authorList>
            <person name="Schachtman D."/>
        </authorList>
    </citation>
    <scope>NUCLEOTIDE SEQUENCE [LARGE SCALE GENOMIC DNA]</scope>
    <source>
        <strain evidence="2 3">4256</strain>
    </source>
</reference>
<dbReference type="Pfam" id="PF12146">
    <property type="entry name" value="Hydrolase_4"/>
    <property type="match status" value="1"/>
</dbReference>
<name>A0ABU1WX81_SPHXE</name>
<protein>
    <submittedName>
        <fullName evidence="2">Lysophospholipase</fullName>
        <ecNumber evidence="2">3.1.1.5</ecNumber>
    </submittedName>
</protein>
<evidence type="ECO:0000259" key="1">
    <source>
        <dbReference type="Pfam" id="PF12146"/>
    </source>
</evidence>
<feature type="domain" description="Serine aminopeptidase S33" evidence="1">
    <location>
        <begin position="58"/>
        <end position="313"/>
    </location>
</feature>
<sequence>MAYQTVTMRFMDSPFSSAPAFDTSVLDRRAWPMGGRLDYWTAPDGWAIRRYQLGSGLRGRMLVMGGRGDMIEKYLEVIAHWAACGWAVTSFDWRGQGGSGRLTDDPLCGHIDDFADYIADLRGLAEDWRVQGSGPSVMVAHSMGGHMLLRALAEGMERPDAAVAVAPMLGLHSAPLPRWLAVMIAQGMIRRGKGRLRAWTQKEDSERQRRMRQKRLTHDPERYADELWWRDHSREIAIGPPSWNWVAQALESTQALSDSEALARIAVPLLILATRADQLVSTPAIRAAAAQIPGARLHVYGREAAHEILRELDAVRLDALARIDAFLDEHAR</sequence>
<gene>
    <name evidence="2" type="ORF">J2W40_000389</name>
</gene>
<dbReference type="EMBL" id="JAVDWV010000002">
    <property type="protein sequence ID" value="MDR7153592.1"/>
    <property type="molecule type" value="Genomic_DNA"/>
</dbReference>
<accession>A0ABU1WX81</accession>
<proteinExistence type="predicted"/>
<dbReference type="Proteomes" id="UP001267638">
    <property type="component" value="Unassembled WGS sequence"/>
</dbReference>
<dbReference type="EC" id="3.1.1.5" evidence="2"/>
<keyword evidence="3" id="KW-1185">Reference proteome</keyword>
<comment type="caution">
    <text evidence="2">The sequence shown here is derived from an EMBL/GenBank/DDBJ whole genome shotgun (WGS) entry which is preliminary data.</text>
</comment>
<organism evidence="2 3">
    <name type="scientific">Sphingobium xenophagum</name>
    <dbReference type="NCBI Taxonomy" id="121428"/>
    <lineage>
        <taxon>Bacteria</taxon>
        <taxon>Pseudomonadati</taxon>
        <taxon>Pseudomonadota</taxon>
        <taxon>Alphaproteobacteria</taxon>
        <taxon>Sphingomonadales</taxon>
        <taxon>Sphingomonadaceae</taxon>
        <taxon>Sphingobium</taxon>
    </lineage>
</organism>
<dbReference type="GO" id="GO:0004622">
    <property type="term" value="F:phosphatidylcholine lysophospholipase activity"/>
    <property type="evidence" value="ECO:0007669"/>
    <property type="project" value="UniProtKB-EC"/>
</dbReference>
<dbReference type="InterPro" id="IPR022742">
    <property type="entry name" value="Hydrolase_4"/>
</dbReference>
<dbReference type="PANTHER" id="PTHR11614">
    <property type="entry name" value="PHOSPHOLIPASE-RELATED"/>
    <property type="match status" value="1"/>
</dbReference>
<evidence type="ECO:0000313" key="3">
    <source>
        <dbReference type="Proteomes" id="UP001267638"/>
    </source>
</evidence>